<reference evidence="3 4" key="1">
    <citation type="journal article" date="2015" name="Fungal Genet. Biol.">
        <title>Evolution of novel wood decay mechanisms in Agaricales revealed by the genome sequences of Fistulina hepatica and Cylindrobasidium torrendii.</title>
        <authorList>
            <person name="Floudas D."/>
            <person name="Held B.W."/>
            <person name="Riley R."/>
            <person name="Nagy L.G."/>
            <person name="Koehler G."/>
            <person name="Ransdell A.S."/>
            <person name="Younus H."/>
            <person name="Chow J."/>
            <person name="Chiniquy J."/>
            <person name="Lipzen A."/>
            <person name="Tritt A."/>
            <person name="Sun H."/>
            <person name="Haridas S."/>
            <person name="LaButti K."/>
            <person name="Ohm R.A."/>
            <person name="Kues U."/>
            <person name="Blanchette R.A."/>
            <person name="Grigoriev I.V."/>
            <person name="Minto R.E."/>
            <person name="Hibbett D.S."/>
        </authorList>
    </citation>
    <scope>NUCLEOTIDE SEQUENCE [LARGE SCALE GENOMIC DNA]</scope>
    <source>
        <strain evidence="3 4">ATCC 64428</strain>
    </source>
</reference>
<evidence type="ECO:0000259" key="2">
    <source>
        <dbReference type="Pfam" id="PF03372"/>
    </source>
</evidence>
<feature type="compositionally biased region" description="Basic and acidic residues" evidence="1">
    <location>
        <begin position="58"/>
        <end position="74"/>
    </location>
</feature>
<sequence length="403" mass="45267">MPASQGGQTAQAMPAQAAANSCQAEWGTESPDSHVKAGTPGRCCVRNAETVKKAARKVTQEKDRDKRKERKENAYHAPMRLRGGMPEGTQSTDGASTQEPRSGSTPVEARRIGRRRIGRRRRGKKKTGANVKISTLNMRGRGNIDERDTSPQSKWMHINQLMRDKRIGVLAVQEAHLTQEYVDQIERLFGRRLKVMHSSGENAMQAAGIAIVLNKEIVDIQGAEWMEVIPGRAAILSMDWGGSDRKINIMVIYTPNTPRANKNFWEGIVEQWTMLGLPDPDLMMGDTNVVEDSLDRLPERRDGEDVVNALDELKRHFRLKDGWRVANPNERGYTYMQVATGSQSRIDRIYATNTICKDALHWEIERTSIATDHKLTSVVLTNNNLPYVGRGRWTIPGYLIGNK</sequence>
<feature type="non-terminal residue" evidence="3">
    <location>
        <position position="403"/>
    </location>
</feature>
<gene>
    <name evidence="3" type="ORF">FISHEDRAFT_59252</name>
</gene>
<name>A0A0D7ADS3_9AGAR</name>
<evidence type="ECO:0000256" key="1">
    <source>
        <dbReference type="SAM" id="MobiDB-lite"/>
    </source>
</evidence>
<evidence type="ECO:0000313" key="3">
    <source>
        <dbReference type="EMBL" id="KIY48016.1"/>
    </source>
</evidence>
<feature type="compositionally biased region" description="Polar residues" evidence="1">
    <location>
        <begin position="88"/>
        <end position="105"/>
    </location>
</feature>
<dbReference type="InterPro" id="IPR005135">
    <property type="entry name" value="Endo/exonuclease/phosphatase"/>
</dbReference>
<dbReference type="EMBL" id="KN881863">
    <property type="protein sequence ID" value="KIY48016.1"/>
    <property type="molecule type" value="Genomic_DNA"/>
</dbReference>
<proteinExistence type="predicted"/>
<accession>A0A0D7ADS3</accession>
<feature type="compositionally biased region" description="Low complexity" evidence="1">
    <location>
        <begin position="8"/>
        <end position="24"/>
    </location>
</feature>
<feature type="domain" description="Endonuclease/exonuclease/phosphatase" evidence="2">
    <location>
        <begin position="157"/>
        <end position="359"/>
    </location>
</feature>
<keyword evidence="4" id="KW-1185">Reference proteome</keyword>
<dbReference type="AlphaFoldDB" id="A0A0D7ADS3"/>
<dbReference type="GO" id="GO:0003824">
    <property type="term" value="F:catalytic activity"/>
    <property type="evidence" value="ECO:0007669"/>
    <property type="project" value="InterPro"/>
</dbReference>
<feature type="compositionally biased region" description="Basic residues" evidence="1">
    <location>
        <begin position="112"/>
        <end position="127"/>
    </location>
</feature>
<dbReference type="Pfam" id="PF03372">
    <property type="entry name" value="Exo_endo_phos"/>
    <property type="match status" value="1"/>
</dbReference>
<dbReference type="Proteomes" id="UP000054144">
    <property type="component" value="Unassembled WGS sequence"/>
</dbReference>
<dbReference type="Gene3D" id="3.60.10.10">
    <property type="entry name" value="Endonuclease/exonuclease/phosphatase"/>
    <property type="match status" value="1"/>
</dbReference>
<dbReference type="SUPFAM" id="SSF56219">
    <property type="entry name" value="DNase I-like"/>
    <property type="match status" value="1"/>
</dbReference>
<protein>
    <submittedName>
        <fullName evidence="3">DNase I-like protein</fullName>
    </submittedName>
</protein>
<organism evidence="3 4">
    <name type="scientific">Fistulina hepatica ATCC 64428</name>
    <dbReference type="NCBI Taxonomy" id="1128425"/>
    <lineage>
        <taxon>Eukaryota</taxon>
        <taxon>Fungi</taxon>
        <taxon>Dikarya</taxon>
        <taxon>Basidiomycota</taxon>
        <taxon>Agaricomycotina</taxon>
        <taxon>Agaricomycetes</taxon>
        <taxon>Agaricomycetidae</taxon>
        <taxon>Agaricales</taxon>
        <taxon>Fistulinaceae</taxon>
        <taxon>Fistulina</taxon>
    </lineage>
</organism>
<dbReference type="OrthoDB" id="416119at2759"/>
<feature type="region of interest" description="Disordered" evidence="1">
    <location>
        <begin position="1"/>
        <end position="128"/>
    </location>
</feature>
<dbReference type="InterPro" id="IPR036691">
    <property type="entry name" value="Endo/exonu/phosph_ase_sf"/>
</dbReference>
<evidence type="ECO:0000313" key="4">
    <source>
        <dbReference type="Proteomes" id="UP000054144"/>
    </source>
</evidence>